<dbReference type="SUPFAM" id="SSF51735">
    <property type="entry name" value="NAD(P)-binding Rossmann-fold domains"/>
    <property type="match status" value="1"/>
</dbReference>
<protein>
    <submittedName>
        <fullName evidence="2">NAD-dependent epimerase/dehydratase family protein</fullName>
    </submittedName>
</protein>
<dbReference type="Pfam" id="PF01370">
    <property type="entry name" value="Epimerase"/>
    <property type="match status" value="1"/>
</dbReference>
<evidence type="ECO:0000313" key="2">
    <source>
        <dbReference type="EMBL" id="TYS64861.1"/>
    </source>
</evidence>
<dbReference type="Gene3D" id="3.40.50.720">
    <property type="entry name" value="NAD(P)-binding Rossmann-like Domain"/>
    <property type="match status" value="1"/>
</dbReference>
<dbReference type="Proteomes" id="UP000323732">
    <property type="component" value="Unassembled WGS sequence"/>
</dbReference>
<dbReference type="RefSeq" id="WP_129612629.1">
    <property type="nucleotide sequence ID" value="NZ_JAMYWU010000001.1"/>
</dbReference>
<sequence>MKVLIIGGTKFMGPYVIEELNQKGHSVAVFNRGQTEVSMPEDIIRFKGDINDITHHKDELRGFRPDIVLDMIPFTEKHAETVRGIFEGTADRLVAISSADVYRSFGRLLGTEPGEPVPAPSKEDSPLREKLYPYRENVSEEHFYYHYDKIPVEKVYMKSEKLKGTVLRLPMVYGPGDRQHRLYQYIKRMADKRPYILLDEVHSRWKTCRGYVENVAHAIAAAIENPKAAGKIYNVAENNFSEREWVSRIAEAVGWQGSVVEVEEGQLPLGINARQSIDLSSDKIRNELGYKERISFGEGLQKTIEWELNNSPAEQAAENFNYDKEDEIIREFEKRI</sequence>
<accession>A0A5D4SQ37</accession>
<dbReference type="InterPro" id="IPR050177">
    <property type="entry name" value="Lipid_A_modif_metabolic_enz"/>
</dbReference>
<dbReference type="AlphaFoldDB" id="A0A5D4SQ37"/>
<comment type="caution">
    <text evidence="2">The sequence shown here is derived from an EMBL/GenBank/DDBJ whole genome shotgun (WGS) entry which is preliminary data.</text>
</comment>
<gene>
    <name evidence="2" type="ORF">FZD47_05725</name>
</gene>
<dbReference type="EMBL" id="VTES01000002">
    <property type="protein sequence ID" value="TYS64861.1"/>
    <property type="molecule type" value="Genomic_DNA"/>
</dbReference>
<reference evidence="2 3" key="1">
    <citation type="submission" date="2019-08" db="EMBL/GenBank/DDBJ databases">
        <title>Bacillus genomes from the desert of Cuatro Cienegas, Coahuila.</title>
        <authorList>
            <person name="Olmedo-Alvarez G."/>
        </authorList>
    </citation>
    <scope>NUCLEOTIDE SEQUENCE [LARGE SCALE GENOMIC DNA]</scope>
    <source>
        <strain evidence="2 3">CH37_1T</strain>
    </source>
</reference>
<evidence type="ECO:0000313" key="3">
    <source>
        <dbReference type="Proteomes" id="UP000323732"/>
    </source>
</evidence>
<dbReference type="InterPro" id="IPR036291">
    <property type="entry name" value="NAD(P)-bd_dom_sf"/>
</dbReference>
<dbReference type="PANTHER" id="PTHR43245">
    <property type="entry name" value="BIFUNCTIONAL POLYMYXIN RESISTANCE PROTEIN ARNA"/>
    <property type="match status" value="1"/>
</dbReference>
<dbReference type="CDD" id="cd05265">
    <property type="entry name" value="SDR_a1"/>
    <property type="match status" value="1"/>
</dbReference>
<dbReference type="InterPro" id="IPR001509">
    <property type="entry name" value="Epimerase_deHydtase"/>
</dbReference>
<organism evidence="2 3">
    <name type="scientific">Bacillus infantis</name>
    <dbReference type="NCBI Taxonomy" id="324767"/>
    <lineage>
        <taxon>Bacteria</taxon>
        <taxon>Bacillati</taxon>
        <taxon>Bacillota</taxon>
        <taxon>Bacilli</taxon>
        <taxon>Bacillales</taxon>
        <taxon>Bacillaceae</taxon>
        <taxon>Bacillus</taxon>
    </lineage>
</organism>
<feature type="domain" description="NAD-dependent epimerase/dehydratase" evidence="1">
    <location>
        <begin position="3"/>
        <end position="236"/>
    </location>
</feature>
<proteinExistence type="predicted"/>
<evidence type="ECO:0000259" key="1">
    <source>
        <dbReference type="Pfam" id="PF01370"/>
    </source>
</evidence>
<name>A0A5D4SQ37_9BACI</name>